<dbReference type="InterPro" id="IPR035979">
    <property type="entry name" value="RBD_domain_sf"/>
</dbReference>
<dbReference type="SUPFAM" id="SSF54928">
    <property type="entry name" value="RNA-binding domain, RBD"/>
    <property type="match status" value="1"/>
</dbReference>
<dbReference type="InterPro" id="IPR052462">
    <property type="entry name" value="SLIRP/GR-RBP-like"/>
</dbReference>
<evidence type="ECO:0000313" key="5">
    <source>
        <dbReference type="Proteomes" id="UP000000537"/>
    </source>
</evidence>
<evidence type="ECO:0000256" key="2">
    <source>
        <dbReference type="SAM" id="Phobius"/>
    </source>
</evidence>
<protein>
    <submittedName>
        <fullName evidence="4">RNA-binding protein</fullName>
    </submittedName>
</protein>
<name>Q5E219_ALIF1</name>
<proteinExistence type="predicted"/>
<accession>Q5E219</accession>
<dbReference type="AlphaFoldDB" id="Q5E219"/>
<dbReference type="PATRIC" id="fig|312309.11.peg.2460"/>
<dbReference type="PANTHER" id="PTHR48027">
    <property type="entry name" value="HETEROGENEOUS NUCLEAR RIBONUCLEOPROTEIN 87F-RELATED"/>
    <property type="match status" value="1"/>
</dbReference>
<sequence>MKSTNSNIAIIAIAALGAGAISLFPTVSPAFAFAFGAVITGFTVLTINKAPAQSNSNDSADTAPNSDQASTTLYVGNLPYRANESDVKELFAEFGDVFAVRLMKDKRTGKRRGLVS</sequence>
<reference evidence="4 5" key="1">
    <citation type="journal article" date="2005" name="Proc. Natl. Acad. Sci. U.S.A.">
        <title>Complete genome sequence of Vibrio fischeri: a symbiotic bacterium with pathogenic congeners.</title>
        <authorList>
            <person name="Ruby E.G."/>
            <person name="Urbanowski M."/>
            <person name="Campbell J."/>
            <person name="Dunn A."/>
            <person name="Faini M."/>
            <person name="Gunsalus R."/>
            <person name="Lostroh P."/>
            <person name="Lupp C."/>
            <person name="McCann J."/>
            <person name="Millikan D."/>
            <person name="Schaefer A."/>
            <person name="Stabb E."/>
            <person name="Stevens A."/>
            <person name="Visick K."/>
            <person name="Whistler C."/>
            <person name="Greenberg E.P."/>
        </authorList>
    </citation>
    <scope>NUCLEOTIDE SEQUENCE [LARGE SCALE GENOMIC DNA]</scope>
    <source>
        <strain evidence="5">ATCC 700601 / ES114</strain>
    </source>
</reference>
<evidence type="ECO:0000313" key="4">
    <source>
        <dbReference type="EMBL" id="AAW86927.1"/>
    </source>
</evidence>
<dbReference type="STRING" id="312309.VF_2432"/>
<dbReference type="EnsemblBacteria" id="AAW86927">
    <property type="protein sequence ID" value="AAW86927"/>
    <property type="gene ID" value="VF_2432"/>
</dbReference>
<dbReference type="GO" id="GO:0003723">
    <property type="term" value="F:RNA binding"/>
    <property type="evidence" value="ECO:0007669"/>
    <property type="project" value="UniProtKB-KW"/>
</dbReference>
<keyword evidence="2" id="KW-1133">Transmembrane helix</keyword>
<feature type="transmembrane region" description="Helical" evidence="2">
    <location>
        <begin position="30"/>
        <end position="47"/>
    </location>
</feature>
<dbReference type="eggNOG" id="COG0724">
    <property type="taxonomic scope" value="Bacteria"/>
</dbReference>
<gene>
    <name evidence="4" type="ordered locus">VF_2432</name>
</gene>
<dbReference type="OrthoDB" id="9798855at2"/>
<dbReference type="InterPro" id="IPR012677">
    <property type="entry name" value="Nucleotide-bd_a/b_plait_sf"/>
</dbReference>
<keyword evidence="1" id="KW-0694">RNA-binding</keyword>
<evidence type="ECO:0000259" key="3">
    <source>
        <dbReference type="PROSITE" id="PS50102"/>
    </source>
</evidence>
<dbReference type="Proteomes" id="UP000000537">
    <property type="component" value="Chromosome I"/>
</dbReference>
<feature type="domain" description="RRM" evidence="3">
    <location>
        <begin position="71"/>
        <end position="116"/>
    </location>
</feature>
<dbReference type="Pfam" id="PF00076">
    <property type="entry name" value="RRM_1"/>
    <property type="match status" value="1"/>
</dbReference>
<dbReference type="HOGENOM" id="CLU_110278_0_0_6"/>
<evidence type="ECO:0000256" key="1">
    <source>
        <dbReference type="ARBA" id="ARBA00022884"/>
    </source>
</evidence>
<dbReference type="Gene3D" id="3.30.70.330">
    <property type="match status" value="1"/>
</dbReference>
<dbReference type="InterPro" id="IPR000504">
    <property type="entry name" value="RRM_dom"/>
</dbReference>
<keyword evidence="2" id="KW-0472">Membrane</keyword>
<organism evidence="4 5">
    <name type="scientific">Aliivibrio fischeri (strain ATCC 700601 / ES114)</name>
    <name type="common">Vibrio fischeri</name>
    <dbReference type="NCBI Taxonomy" id="312309"/>
    <lineage>
        <taxon>Bacteria</taxon>
        <taxon>Pseudomonadati</taxon>
        <taxon>Pseudomonadota</taxon>
        <taxon>Gammaproteobacteria</taxon>
        <taxon>Vibrionales</taxon>
        <taxon>Vibrionaceae</taxon>
        <taxon>Aliivibrio</taxon>
    </lineage>
</organism>
<reference evidence="4 5" key="2">
    <citation type="journal article" date="2008" name="BMC Genomics">
        <title>Comparative genomics-based investigation of resequencing targets in Vibrio fischeri: focus on point miscalls and artefactual expansions.</title>
        <authorList>
            <person name="Mandel M.J."/>
            <person name="Stabb E.V."/>
            <person name="Ruby E.G."/>
        </authorList>
    </citation>
    <scope>NUCLEOTIDE SEQUENCE [LARGE SCALE GENOMIC DNA]</scope>
    <source>
        <strain evidence="5">ATCC 700601 / ES114</strain>
    </source>
</reference>
<keyword evidence="2" id="KW-0812">Transmembrane</keyword>
<dbReference type="PROSITE" id="PS50102">
    <property type="entry name" value="RRM"/>
    <property type="match status" value="1"/>
</dbReference>
<dbReference type="EMBL" id="CP000020">
    <property type="protein sequence ID" value="AAW86927.1"/>
    <property type="molecule type" value="Genomic_DNA"/>
</dbReference>
<dbReference type="KEGG" id="vfi:VF_2432"/>
<keyword evidence="5" id="KW-1185">Reference proteome</keyword>